<protein>
    <recommendedName>
        <fullName evidence="5">ABC-three component systems C-terminal domain-containing protein</fullName>
    </recommendedName>
</protein>
<keyword evidence="4" id="KW-0472">Membrane</keyword>
<sequence length="404" mass="45051">MSDMNLYVVGSWKEHAAFDIVFIHGLMGDAHSSWSHNGKPEGFWPRWLSEEFPAANVWVFNHPAGAAGSILSDDGMSILQRAQAAITSFETEDIGSRPIIFITHSLGGLITKKLLRIAFDSVDEDVHRIFENTDSVIFLATPHNGSFLANFGSALAKILTGGLIKPKKIVTELKSGHEPTYELDNWYRDNCSKNIKTIVFAETEKTAGVTQVVSTVSSNPGIPGVMVRPTDKDHIEIAKPTSIKDPVYRYICKQIQKKSTEFAQDGLNQSELLDDYDYFTAKAPGDRRTLEQKLCDAGRSYEVTKAERSKERAAMKLQKYGLFETVTEVQIKLLGDIYSRFKNVETVIHDGASNTEIDTKLESSVISPILETDKKEAYSHGKVMDGVYYLTGNCHLDWGKKDET</sequence>
<evidence type="ECO:0000313" key="6">
    <source>
        <dbReference type="EMBL" id="SDE57064.1"/>
    </source>
</evidence>
<dbReference type="PANTHER" id="PTHR48182:SF2">
    <property type="entry name" value="PROTEIN SERAC1"/>
    <property type="match status" value="1"/>
</dbReference>
<dbReference type="InterPro" id="IPR046911">
    <property type="entry name" value="ABC-3C_CTD9"/>
</dbReference>
<dbReference type="STRING" id="637679.GCA_001550055_00003"/>
<dbReference type="AlphaFoldDB" id="A0A1G7E081"/>
<dbReference type="EMBL" id="FNAK01000008">
    <property type="protein sequence ID" value="SDE57064.1"/>
    <property type="molecule type" value="Genomic_DNA"/>
</dbReference>
<dbReference type="SUPFAM" id="SSF53474">
    <property type="entry name" value="alpha/beta-Hydrolases"/>
    <property type="match status" value="1"/>
</dbReference>
<feature type="domain" description="ABC-three component systems C-terminal" evidence="5">
    <location>
        <begin position="289"/>
        <end position="398"/>
    </location>
</feature>
<dbReference type="PANTHER" id="PTHR48182">
    <property type="entry name" value="PROTEIN SERAC1"/>
    <property type="match status" value="1"/>
</dbReference>
<organism evidence="6 7">
    <name type="scientific">Kordiimonas lacus</name>
    <dbReference type="NCBI Taxonomy" id="637679"/>
    <lineage>
        <taxon>Bacteria</taxon>
        <taxon>Pseudomonadati</taxon>
        <taxon>Pseudomonadota</taxon>
        <taxon>Alphaproteobacteria</taxon>
        <taxon>Kordiimonadales</taxon>
        <taxon>Kordiimonadaceae</taxon>
        <taxon>Kordiimonas</taxon>
    </lineage>
</organism>
<dbReference type="GO" id="GO:0016020">
    <property type="term" value="C:membrane"/>
    <property type="evidence" value="ECO:0007669"/>
    <property type="project" value="UniProtKB-SubCell"/>
</dbReference>
<comment type="subcellular location">
    <subcellularLocation>
        <location evidence="1">Endoplasmic reticulum</location>
    </subcellularLocation>
    <subcellularLocation>
        <location evidence="2">Membrane</location>
    </subcellularLocation>
</comment>
<evidence type="ECO:0000256" key="1">
    <source>
        <dbReference type="ARBA" id="ARBA00004240"/>
    </source>
</evidence>
<dbReference type="Pfam" id="PF20285">
    <property type="entry name" value="CTD9"/>
    <property type="match status" value="1"/>
</dbReference>
<dbReference type="Gene3D" id="3.40.50.1820">
    <property type="entry name" value="alpha/beta hydrolase"/>
    <property type="match status" value="1"/>
</dbReference>
<proteinExistence type="predicted"/>
<name>A0A1G7E081_9PROT</name>
<keyword evidence="3" id="KW-0256">Endoplasmic reticulum</keyword>
<gene>
    <name evidence="6" type="ORF">SAMN04488071_3225</name>
</gene>
<dbReference type="RefSeq" id="WP_068300881.1">
    <property type="nucleotide sequence ID" value="NZ_FNAK01000008.1"/>
</dbReference>
<evidence type="ECO:0000256" key="3">
    <source>
        <dbReference type="ARBA" id="ARBA00022824"/>
    </source>
</evidence>
<reference evidence="6 7" key="1">
    <citation type="submission" date="2016-10" db="EMBL/GenBank/DDBJ databases">
        <authorList>
            <person name="de Groot N.N."/>
        </authorList>
    </citation>
    <scope>NUCLEOTIDE SEQUENCE [LARGE SCALE GENOMIC DNA]</scope>
    <source>
        <strain evidence="6 7">CGMCC 1.9109</strain>
    </source>
</reference>
<keyword evidence="7" id="KW-1185">Reference proteome</keyword>
<dbReference type="OrthoDB" id="7594060at2"/>
<dbReference type="Proteomes" id="UP000183685">
    <property type="component" value="Unassembled WGS sequence"/>
</dbReference>
<evidence type="ECO:0000313" key="7">
    <source>
        <dbReference type="Proteomes" id="UP000183685"/>
    </source>
</evidence>
<evidence type="ECO:0000256" key="4">
    <source>
        <dbReference type="ARBA" id="ARBA00023136"/>
    </source>
</evidence>
<evidence type="ECO:0000259" key="5">
    <source>
        <dbReference type="Pfam" id="PF20285"/>
    </source>
</evidence>
<evidence type="ECO:0000256" key="2">
    <source>
        <dbReference type="ARBA" id="ARBA00004370"/>
    </source>
</evidence>
<dbReference type="InterPro" id="IPR052374">
    <property type="entry name" value="SERAC1"/>
</dbReference>
<accession>A0A1G7E081</accession>
<dbReference type="InterPro" id="IPR029058">
    <property type="entry name" value="AB_hydrolase_fold"/>
</dbReference>